<dbReference type="OrthoDB" id="2927810at2759"/>
<dbReference type="AlphaFoldDB" id="A0A074RNH5"/>
<reference evidence="1 2" key="1">
    <citation type="submission" date="2013-12" db="EMBL/GenBank/DDBJ databases">
        <authorList>
            <person name="Cubeta M."/>
            <person name="Pakala S."/>
            <person name="Fedorova N."/>
            <person name="Thomas E."/>
            <person name="Dean R."/>
            <person name="Jabaji S."/>
            <person name="Neate S."/>
            <person name="Toda T."/>
            <person name="Tavantzis S."/>
            <person name="Vilgalys R."/>
            <person name="Bharathan N."/>
            <person name="Pakala S."/>
            <person name="Losada L.S."/>
            <person name="Zafar N."/>
            <person name="Nierman W."/>
        </authorList>
    </citation>
    <scope>NUCLEOTIDE SEQUENCE [LARGE SCALE GENOMIC DNA]</scope>
    <source>
        <strain evidence="1 2">123E</strain>
    </source>
</reference>
<evidence type="ECO:0000313" key="1">
    <source>
        <dbReference type="EMBL" id="KEP46890.1"/>
    </source>
</evidence>
<accession>A0A074RNH5</accession>
<keyword evidence="2" id="KW-1185">Reference proteome</keyword>
<gene>
    <name evidence="1" type="ORF">V565_176930</name>
</gene>
<dbReference type="EMBL" id="AZST01000913">
    <property type="protein sequence ID" value="KEP46890.1"/>
    <property type="molecule type" value="Genomic_DNA"/>
</dbReference>
<dbReference type="Proteomes" id="UP000027456">
    <property type="component" value="Unassembled WGS sequence"/>
</dbReference>
<comment type="caution">
    <text evidence="1">The sequence shown here is derived from an EMBL/GenBank/DDBJ whole genome shotgun (WGS) entry which is preliminary data.</text>
</comment>
<protein>
    <submittedName>
        <fullName evidence="1">Uncharacterized protein</fullName>
    </submittedName>
</protein>
<evidence type="ECO:0000313" key="2">
    <source>
        <dbReference type="Proteomes" id="UP000027456"/>
    </source>
</evidence>
<sequence>MTRPERTIEFIPTSYRQRPPTKYYGKEEDGRDVYMWYITESEYLRLNTLFRRDFQETGLGGTLLYGLPSPCPQCGKHQEFIDWVWTALMRNVHSSDFIFNALAKSRQGMETEHDVYCSECGTLTAKRQKDAMEGGAPDIYLARRIDLSVFRSTAQAPPVPSVDRQSTAPAQVVTWGKWWLDNNGKCLVTKFGDKVPESPA</sequence>
<name>A0A074RNH5_9AGAM</name>
<organism evidence="1 2">
    <name type="scientific">Rhizoctonia solani 123E</name>
    <dbReference type="NCBI Taxonomy" id="1423351"/>
    <lineage>
        <taxon>Eukaryota</taxon>
        <taxon>Fungi</taxon>
        <taxon>Dikarya</taxon>
        <taxon>Basidiomycota</taxon>
        <taxon>Agaricomycotina</taxon>
        <taxon>Agaricomycetes</taxon>
        <taxon>Cantharellales</taxon>
        <taxon>Ceratobasidiaceae</taxon>
        <taxon>Rhizoctonia</taxon>
    </lineage>
</organism>
<dbReference type="HOGENOM" id="CLU_117279_0_0_1"/>
<proteinExistence type="predicted"/>